<sequence>MNIKQPVAMITAMLFALTVVGLVGCKSTETETQNAQTTTADQYVQITKQELQQLQTSSAQWQAIKPDIERLLLIESDLNLLIAQLTAIANEDQTESSAPAASQQQHQSPAHKAESAPMASGNLQALFALQIVSVTQQAQLATSWQAIQQKAPSLFTRNAITNVETAQVKGTTYYRLKLGAYQYQKNAQADCDKLKQQQLNCMVTHYTDNPIKL</sequence>
<dbReference type="RefSeq" id="WP_192541547.1">
    <property type="nucleotide sequence ID" value="NZ_RRZA01000024.1"/>
</dbReference>
<dbReference type="Pfam" id="PF05036">
    <property type="entry name" value="SPOR"/>
    <property type="match status" value="1"/>
</dbReference>
<dbReference type="InterPro" id="IPR036680">
    <property type="entry name" value="SPOR-like_sf"/>
</dbReference>
<dbReference type="SUPFAM" id="SSF110997">
    <property type="entry name" value="Sporulation related repeat"/>
    <property type="match status" value="1"/>
</dbReference>
<comment type="caution">
    <text evidence="3">The sequence shown here is derived from an EMBL/GenBank/DDBJ whole genome shotgun (WGS) entry which is preliminary data.</text>
</comment>
<dbReference type="Proteomes" id="UP000707245">
    <property type="component" value="Unassembled WGS sequence"/>
</dbReference>
<feature type="compositionally biased region" description="Low complexity" evidence="1">
    <location>
        <begin position="96"/>
        <end position="110"/>
    </location>
</feature>
<dbReference type="Gene3D" id="3.30.70.1070">
    <property type="entry name" value="Sporulation related repeat"/>
    <property type="match status" value="1"/>
</dbReference>
<proteinExistence type="predicted"/>
<feature type="region of interest" description="Disordered" evidence="1">
    <location>
        <begin position="93"/>
        <end position="116"/>
    </location>
</feature>
<evidence type="ECO:0000313" key="4">
    <source>
        <dbReference type="Proteomes" id="UP000707245"/>
    </source>
</evidence>
<dbReference type="PROSITE" id="PS51724">
    <property type="entry name" value="SPOR"/>
    <property type="match status" value="1"/>
</dbReference>
<keyword evidence="4" id="KW-1185">Reference proteome</keyword>
<accession>A0ABR9FLD2</accession>
<feature type="domain" description="SPOR" evidence="2">
    <location>
        <begin position="121"/>
        <end position="206"/>
    </location>
</feature>
<evidence type="ECO:0000259" key="2">
    <source>
        <dbReference type="PROSITE" id="PS51724"/>
    </source>
</evidence>
<evidence type="ECO:0000256" key="1">
    <source>
        <dbReference type="SAM" id="MobiDB-lite"/>
    </source>
</evidence>
<reference evidence="3 4" key="1">
    <citation type="submission" date="2020-07" db="EMBL/GenBank/DDBJ databases">
        <title>Halophilic bacteria isolated from french cheeses.</title>
        <authorList>
            <person name="Kothe C.I."/>
            <person name="Farah-Kraiem B."/>
            <person name="Renault P."/>
            <person name="Dridi B."/>
        </authorList>
    </citation>
    <scope>NUCLEOTIDE SEQUENCE [LARGE SCALE GENOMIC DNA]</scope>
    <source>
        <strain evidence="3 4">FME14</strain>
    </source>
</reference>
<organism evidence="3 4">
    <name type="scientific">Pseudoalteromonas prydzensis</name>
    <dbReference type="NCBI Taxonomy" id="182141"/>
    <lineage>
        <taxon>Bacteria</taxon>
        <taxon>Pseudomonadati</taxon>
        <taxon>Pseudomonadota</taxon>
        <taxon>Gammaproteobacteria</taxon>
        <taxon>Alteromonadales</taxon>
        <taxon>Pseudoalteromonadaceae</taxon>
        <taxon>Pseudoalteromonas</taxon>
    </lineage>
</organism>
<dbReference type="InterPro" id="IPR007730">
    <property type="entry name" value="SPOR-like_dom"/>
</dbReference>
<dbReference type="PROSITE" id="PS51257">
    <property type="entry name" value="PROKAR_LIPOPROTEIN"/>
    <property type="match status" value="1"/>
</dbReference>
<gene>
    <name evidence="3" type="ORF">EI167_09285</name>
</gene>
<name>A0ABR9FLD2_9GAMM</name>
<evidence type="ECO:0000313" key="3">
    <source>
        <dbReference type="EMBL" id="MBE0457638.1"/>
    </source>
</evidence>
<dbReference type="EMBL" id="RRZA01000024">
    <property type="protein sequence ID" value="MBE0457638.1"/>
    <property type="molecule type" value="Genomic_DNA"/>
</dbReference>
<protein>
    <submittedName>
        <fullName evidence="3">SPOR domain-containing protein</fullName>
    </submittedName>
</protein>